<organism evidence="1 2">
    <name type="scientific">Halteria grandinella</name>
    <dbReference type="NCBI Taxonomy" id="5974"/>
    <lineage>
        <taxon>Eukaryota</taxon>
        <taxon>Sar</taxon>
        <taxon>Alveolata</taxon>
        <taxon>Ciliophora</taxon>
        <taxon>Intramacronucleata</taxon>
        <taxon>Spirotrichea</taxon>
        <taxon>Stichotrichia</taxon>
        <taxon>Sporadotrichida</taxon>
        <taxon>Halteriidae</taxon>
        <taxon>Halteria</taxon>
    </lineage>
</organism>
<gene>
    <name evidence="1" type="ORF">FGO68_gene3649</name>
</gene>
<dbReference type="AlphaFoldDB" id="A0A8J8NKA9"/>
<name>A0A8J8NKA9_HALGN</name>
<proteinExistence type="predicted"/>
<protein>
    <submittedName>
        <fullName evidence="1">Uncharacterized protein</fullName>
    </submittedName>
</protein>
<evidence type="ECO:0000313" key="1">
    <source>
        <dbReference type="EMBL" id="TNV76259.1"/>
    </source>
</evidence>
<keyword evidence="2" id="KW-1185">Reference proteome</keyword>
<dbReference type="EMBL" id="RRYP01013904">
    <property type="protein sequence ID" value="TNV76259.1"/>
    <property type="molecule type" value="Genomic_DNA"/>
</dbReference>
<comment type="caution">
    <text evidence="1">The sequence shown here is derived from an EMBL/GenBank/DDBJ whole genome shotgun (WGS) entry which is preliminary data.</text>
</comment>
<evidence type="ECO:0000313" key="2">
    <source>
        <dbReference type="Proteomes" id="UP000785679"/>
    </source>
</evidence>
<sequence length="145" mass="17074">MLPQLEWKAPKFGDEHGIFIHYLNGFYKCRCFLHISMSIGKVSQSMHLVLGFIREVERQLHQFGSQIQCCMRCLATSSQRFQSIIYLFYDQTPLPPFIIKVDFAGTQETVNRLRDQLNYSNLIVLSGSAHVLLRYHFRFQMVPRR</sequence>
<reference evidence="1" key="1">
    <citation type="submission" date="2019-06" db="EMBL/GenBank/DDBJ databases">
        <authorList>
            <person name="Zheng W."/>
        </authorList>
    </citation>
    <scope>NUCLEOTIDE SEQUENCE</scope>
    <source>
        <strain evidence="1">QDHG01</strain>
    </source>
</reference>
<dbReference type="Proteomes" id="UP000785679">
    <property type="component" value="Unassembled WGS sequence"/>
</dbReference>
<accession>A0A8J8NKA9</accession>